<protein>
    <submittedName>
        <fullName evidence="1">Uncharacterized protein</fullName>
    </submittedName>
</protein>
<dbReference type="AlphaFoldDB" id="A0AAQ3JNF8"/>
<dbReference type="GO" id="GO:0016020">
    <property type="term" value="C:membrane"/>
    <property type="evidence" value="ECO:0007669"/>
    <property type="project" value="TreeGrafter"/>
</dbReference>
<name>A0AAQ3JNF8_9LILI</name>
<reference evidence="1 2" key="1">
    <citation type="submission" date="2023-10" db="EMBL/GenBank/DDBJ databases">
        <title>Chromosome-scale genome assembly provides insights into flower coloration mechanisms of Canna indica.</title>
        <authorList>
            <person name="Li C."/>
        </authorList>
    </citation>
    <scope>NUCLEOTIDE SEQUENCE [LARGE SCALE GENOMIC DNA]</scope>
    <source>
        <tissue evidence="1">Flower</tissue>
    </source>
</reference>
<dbReference type="EMBL" id="CP136890">
    <property type="protein sequence ID" value="WOK93319.1"/>
    <property type="molecule type" value="Genomic_DNA"/>
</dbReference>
<gene>
    <name evidence="1" type="ORF">Cni_G02016</name>
</gene>
<dbReference type="PANTHER" id="PTHR23051:SF12">
    <property type="entry name" value="OS04G0645600 PROTEIN"/>
    <property type="match status" value="1"/>
</dbReference>
<evidence type="ECO:0000313" key="2">
    <source>
        <dbReference type="Proteomes" id="UP001327560"/>
    </source>
</evidence>
<organism evidence="1 2">
    <name type="scientific">Canna indica</name>
    <name type="common">Indian-shot</name>
    <dbReference type="NCBI Taxonomy" id="4628"/>
    <lineage>
        <taxon>Eukaryota</taxon>
        <taxon>Viridiplantae</taxon>
        <taxon>Streptophyta</taxon>
        <taxon>Embryophyta</taxon>
        <taxon>Tracheophyta</taxon>
        <taxon>Spermatophyta</taxon>
        <taxon>Magnoliopsida</taxon>
        <taxon>Liliopsida</taxon>
        <taxon>Zingiberales</taxon>
        <taxon>Cannaceae</taxon>
        <taxon>Canna</taxon>
    </lineage>
</organism>
<accession>A0AAQ3JNF8</accession>
<sequence length="113" mass="12456">MSTMPVPRRESPWGLPEVWPLTALGIEPKFTIPRSVKMDEVVLANGFVGSVLSDYFCFYIITLGMSLTIPLAMVADMVIHGQHYSAVYILGSVQAIEQRIKKTDVIDRGKSGA</sequence>
<proteinExistence type="predicted"/>
<dbReference type="PANTHER" id="PTHR23051">
    <property type="entry name" value="SOLUTE CARRIER FAMILY 35, MEMBER F5"/>
    <property type="match status" value="1"/>
</dbReference>
<dbReference type="Proteomes" id="UP001327560">
    <property type="component" value="Chromosome 1"/>
</dbReference>
<evidence type="ECO:0000313" key="1">
    <source>
        <dbReference type="EMBL" id="WOK93319.1"/>
    </source>
</evidence>
<keyword evidence="2" id="KW-1185">Reference proteome</keyword>